<gene>
    <name evidence="2" type="ORF">MM415B01380_0013</name>
</gene>
<name>A0A6M3IN97_9ZZZZ</name>
<evidence type="ECO:0000313" key="2">
    <source>
        <dbReference type="EMBL" id="QJA58956.1"/>
    </source>
</evidence>
<accession>A0A6M3IN97</accession>
<organism evidence="2">
    <name type="scientific">viral metagenome</name>
    <dbReference type="NCBI Taxonomy" id="1070528"/>
    <lineage>
        <taxon>unclassified sequences</taxon>
        <taxon>metagenomes</taxon>
        <taxon>organismal metagenomes</taxon>
    </lineage>
</organism>
<sequence>MTTIVLDDTTQYIECPHCLGPIDVHTVVSTPIPPPRYTQKPHLSIVCITRGDPHAAAFISSMRDAATSLNAEFVIGADGYNAFVIAQDYSDITVSVQSSGYVESVLNKVILAANGIWILRLDDDEEISPALFAFLRDRRYTTNPLWRIPTMALWGDTSHYITNPPLFPDAHLRLTTWKYRGGWADAVHAPAPHQTDNIAPAAILHHKYLLKSLPERQRVAARYEQLKPGGGYGVHAPFTIPEVIFGDKLTTAPVGDGSTPTASTTSSPPPAPTL</sequence>
<dbReference type="EMBL" id="MT141348">
    <property type="protein sequence ID" value="QJA58956.1"/>
    <property type="molecule type" value="Genomic_DNA"/>
</dbReference>
<evidence type="ECO:0000256" key="1">
    <source>
        <dbReference type="SAM" id="MobiDB-lite"/>
    </source>
</evidence>
<dbReference type="AlphaFoldDB" id="A0A6M3IN97"/>
<proteinExistence type="predicted"/>
<protein>
    <recommendedName>
        <fullName evidence="3">Glycosyltransferase</fullName>
    </recommendedName>
</protein>
<evidence type="ECO:0008006" key="3">
    <source>
        <dbReference type="Google" id="ProtNLM"/>
    </source>
</evidence>
<reference evidence="2" key="1">
    <citation type="submission" date="2020-03" db="EMBL/GenBank/DDBJ databases">
        <title>The deep terrestrial virosphere.</title>
        <authorList>
            <person name="Holmfeldt K."/>
            <person name="Nilsson E."/>
            <person name="Simone D."/>
            <person name="Lopez-Fernandez M."/>
            <person name="Wu X."/>
            <person name="de Brujin I."/>
            <person name="Lundin D."/>
            <person name="Andersson A."/>
            <person name="Bertilsson S."/>
            <person name="Dopson M."/>
        </authorList>
    </citation>
    <scope>NUCLEOTIDE SEQUENCE</scope>
    <source>
        <strain evidence="2">MM415B01380</strain>
    </source>
</reference>
<feature type="region of interest" description="Disordered" evidence="1">
    <location>
        <begin position="251"/>
        <end position="274"/>
    </location>
</feature>